<gene>
    <name evidence="1" type="ORF">D5086_0000252650</name>
</gene>
<dbReference type="EMBL" id="RCHU01000972">
    <property type="protein sequence ID" value="TKR84912.1"/>
    <property type="molecule type" value="Genomic_DNA"/>
</dbReference>
<dbReference type="AlphaFoldDB" id="A0A4U5NPM9"/>
<accession>A0A4U5NPM9</accession>
<reference evidence="1" key="1">
    <citation type="submission" date="2018-10" db="EMBL/GenBank/DDBJ databases">
        <title>Population genomic analysis revealed the cold adaptation of white poplar.</title>
        <authorList>
            <person name="Liu Y.-J."/>
        </authorList>
    </citation>
    <scope>NUCLEOTIDE SEQUENCE [LARGE SCALE GENOMIC DNA]</scope>
    <source>
        <strain evidence="1">PAL-ZL1</strain>
    </source>
</reference>
<comment type="caution">
    <text evidence="1">The sequence shown here is derived from an EMBL/GenBank/DDBJ whole genome shotgun (WGS) entry which is preliminary data.</text>
</comment>
<sequence length="139" mass="15330">MAWSEGLDMSKAARNLIRRVAETAHRYSQENQMSDGKGVLCLSTPVMYIEKEVPVQTVFAKALTLNSKANTLTPLTLKLSMNHRHRSTFPLLSLGESHTAKVFKAGGFGDILNGQVVDKKHLIDDVRQALNASKICSYA</sequence>
<protein>
    <submittedName>
        <fullName evidence="1">Uncharacterized protein</fullName>
    </submittedName>
</protein>
<organism evidence="1">
    <name type="scientific">Populus alba</name>
    <name type="common">White poplar</name>
    <dbReference type="NCBI Taxonomy" id="43335"/>
    <lineage>
        <taxon>Eukaryota</taxon>
        <taxon>Viridiplantae</taxon>
        <taxon>Streptophyta</taxon>
        <taxon>Embryophyta</taxon>
        <taxon>Tracheophyta</taxon>
        <taxon>Spermatophyta</taxon>
        <taxon>Magnoliopsida</taxon>
        <taxon>eudicotyledons</taxon>
        <taxon>Gunneridae</taxon>
        <taxon>Pentapetalae</taxon>
        <taxon>rosids</taxon>
        <taxon>fabids</taxon>
        <taxon>Malpighiales</taxon>
        <taxon>Salicaceae</taxon>
        <taxon>Saliceae</taxon>
        <taxon>Populus</taxon>
    </lineage>
</organism>
<proteinExistence type="predicted"/>
<name>A0A4U5NPM9_POPAL</name>
<evidence type="ECO:0000313" key="1">
    <source>
        <dbReference type="EMBL" id="TKR84912.1"/>
    </source>
</evidence>
<dbReference type="STRING" id="43335.A0A4U5NPM9"/>